<protein>
    <submittedName>
        <fullName evidence="1">YshB family small membrane protein</fullName>
    </submittedName>
</protein>
<reference evidence="1 2" key="1">
    <citation type="submission" date="2019-06" db="EMBL/GenBank/DDBJ databases">
        <title>Pantoea dispersa Assembly.</title>
        <authorList>
            <person name="Wang J."/>
        </authorList>
    </citation>
    <scope>NUCLEOTIDE SEQUENCE [LARGE SCALE GENOMIC DNA]</scope>
    <source>
        <strain evidence="2">bio</strain>
    </source>
</reference>
<sequence length="41" mass="4161">MLQSVIQLIAHNVAAIGNAVTHSPQTALAAVVCALSISLFS</sequence>
<dbReference type="RefSeq" id="WP_141497135.1">
    <property type="nucleotide sequence ID" value="NZ_LDSD01000010.1"/>
</dbReference>
<evidence type="ECO:0000313" key="2">
    <source>
        <dbReference type="Proteomes" id="UP000319715"/>
    </source>
</evidence>
<name>A0ABY2ZVC4_9GAMM</name>
<dbReference type="Proteomes" id="UP000319715">
    <property type="component" value="Unassembled WGS sequence"/>
</dbReference>
<proteinExistence type="predicted"/>
<accession>A0ABY2ZVC4</accession>
<evidence type="ECO:0000313" key="1">
    <source>
        <dbReference type="EMBL" id="TQC64129.1"/>
    </source>
</evidence>
<gene>
    <name evidence="1" type="primary">yshB</name>
    <name evidence="1" type="ORF">FK492_22565</name>
</gene>
<dbReference type="NCBIfam" id="NF033841">
    <property type="entry name" value="small_YshB"/>
    <property type="match status" value="1"/>
</dbReference>
<dbReference type="EMBL" id="VICF01000014">
    <property type="protein sequence ID" value="TQC64129.1"/>
    <property type="molecule type" value="Genomic_DNA"/>
</dbReference>
<comment type="caution">
    <text evidence="1">The sequence shown here is derived from an EMBL/GenBank/DDBJ whole genome shotgun (WGS) entry which is preliminary data.</text>
</comment>
<organism evidence="1 2">
    <name type="scientific">Pantoea dispersa</name>
    <dbReference type="NCBI Taxonomy" id="59814"/>
    <lineage>
        <taxon>Bacteria</taxon>
        <taxon>Pseudomonadati</taxon>
        <taxon>Pseudomonadota</taxon>
        <taxon>Gammaproteobacteria</taxon>
        <taxon>Enterobacterales</taxon>
        <taxon>Erwiniaceae</taxon>
        <taxon>Pantoea</taxon>
    </lineage>
</organism>
<dbReference type="InterPro" id="IPR047812">
    <property type="entry name" value="YshB"/>
</dbReference>
<keyword evidence="2" id="KW-1185">Reference proteome</keyword>